<proteinExistence type="predicted"/>
<organism evidence="1 2">
    <name type="scientific">Fictibacillus phosphorivorans</name>
    <dbReference type="NCBI Taxonomy" id="1221500"/>
    <lineage>
        <taxon>Bacteria</taxon>
        <taxon>Bacillati</taxon>
        <taxon>Bacillota</taxon>
        <taxon>Bacilli</taxon>
        <taxon>Bacillales</taxon>
        <taxon>Fictibacillaceae</taxon>
        <taxon>Fictibacillus</taxon>
    </lineage>
</organism>
<dbReference type="RefSeq" id="WP_066240372.1">
    <property type="nucleotide sequence ID" value="NZ_LRFC01000018.1"/>
</dbReference>
<evidence type="ECO:0000313" key="2">
    <source>
        <dbReference type="Proteomes" id="UP000076567"/>
    </source>
</evidence>
<gene>
    <name evidence="1" type="ORF">AWM68_20205</name>
</gene>
<accession>A0A161RSD3</accession>
<name>A0A161RSD3_9BACL</name>
<dbReference type="EMBL" id="LRFC01000018">
    <property type="protein sequence ID" value="KZE66829.1"/>
    <property type="molecule type" value="Genomic_DNA"/>
</dbReference>
<keyword evidence="2" id="KW-1185">Reference proteome</keyword>
<dbReference type="OrthoDB" id="2971285at2"/>
<reference evidence="2" key="1">
    <citation type="submission" date="2016-01" db="EMBL/GenBank/DDBJ databases">
        <title>Draft genome of Chromobacterium sp. F49.</title>
        <authorList>
            <person name="Hong K.W."/>
        </authorList>
    </citation>
    <scope>NUCLEOTIDE SEQUENCE [LARGE SCALE GENOMIC DNA]</scope>
    <source>
        <strain evidence="2">P7IIIA</strain>
    </source>
</reference>
<sequence>MRLAANIKLFPAEMSMVRRSTRLLSDHLTGWNKRLFDSTTLKRVNESTGTLVMDGMELKDVARALRKQGWFFYNSGLKSEAKIYFELAQWIKEQRFQFQKENGPKIKTAVSAGTLTAAIV</sequence>
<dbReference type="AlphaFoldDB" id="A0A161RSD3"/>
<dbReference type="Proteomes" id="UP000076567">
    <property type="component" value="Unassembled WGS sequence"/>
</dbReference>
<comment type="caution">
    <text evidence="1">The sequence shown here is derived from an EMBL/GenBank/DDBJ whole genome shotgun (WGS) entry which is preliminary data.</text>
</comment>
<protein>
    <submittedName>
        <fullName evidence="1">Uncharacterized protein</fullName>
    </submittedName>
</protein>
<evidence type="ECO:0000313" key="1">
    <source>
        <dbReference type="EMBL" id="KZE66829.1"/>
    </source>
</evidence>